<evidence type="ECO:0000313" key="15">
    <source>
        <dbReference type="EMBL" id="PKZ23338.1"/>
    </source>
</evidence>
<keyword evidence="3" id="KW-0444">Lipid biosynthesis</keyword>
<evidence type="ECO:0000256" key="2">
    <source>
        <dbReference type="ARBA" id="ARBA00005983"/>
    </source>
</evidence>
<dbReference type="InterPro" id="IPR017438">
    <property type="entry name" value="ATP-NAD_kinase_N"/>
</dbReference>
<evidence type="ECO:0000256" key="12">
    <source>
        <dbReference type="ARBA" id="ARBA00023264"/>
    </source>
</evidence>
<evidence type="ECO:0000313" key="17">
    <source>
        <dbReference type="Proteomes" id="UP000234239"/>
    </source>
</evidence>
<dbReference type="GO" id="GO:0008654">
    <property type="term" value="P:phospholipid biosynthetic process"/>
    <property type="evidence" value="ECO:0007669"/>
    <property type="project" value="UniProtKB-KW"/>
</dbReference>
<keyword evidence="4" id="KW-0808">Transferase</keyword>
<dbReference type="PROSITE" id="PS50146">
    <property type="entry name" value="DAGK"/>
    <property type="match status" value="1"/>
</dbReference>
<keyword evidence="5" id="KW-0479">Metal-binding</keyword>
<dbReference type="GeneID" id="92903969"/>
<evidence type="ECO:0000256" key="6">
    <source>
        <dbReference type="ARBA" id="ARBA00022741"/>
    </source>
</evidence>
<comment type="similarity">
    <text evidence="2">Belongs to the diacylglycerol/lipid kinase family.</text>
</comment>
<dbReference type="Proteomes" id="UP000069912">
    <property type="component" value="Chromosome"/>
</dbReference>
<evidence type="ECO:0000256" key="7">
    <source>
        <dbReference type="ARBA" id="ARBA00022777"/>
    </source>
</evidence>
<evidence type="ECO:0000313" key="14">
    <source>
        <dbReference type="EMBL" id="AMB94664.1"/>
    </source>
</evidence>
<evidence type="ECO:0000256" key="3">
    <source>
        <dbReference type="ARBA" id="ARBA00022516"/>
    </source>
</evidence>
<gene>
    <name evidence="14" type="ORF">AWM72_07800</name>
    <name evidence="15" type="ORF">CYJ28_01950</name>
</gene>
<dbReference type="InterPro" id="IPR045540">
    <property type="entry name" value="YegS/DAGK_C"/>
</dbReference>
<dbReference type="Pfam" id="PF00781">
    <property type="entry name" value="DAGK_cat"/>
    <property type="match status" value="1"/>
</dbReference>
<evidence type="ECO:0000256" key="4">
    <source>
        <dbReference type="ARBA" id="ARBA00022679"/>
    </source>
</evidence>
<evidence type="ECO:0000256" key="9">
    <source>
        <dbReference type="ARBA" id="ARBA00022842"/>
    </source>
</evidence>
<dbReference type="Gene3D" id="2.60.200.40">
    <property type="match status" value="1"/>
</dbReference>
<dbReference type="KEGG" id="asan:AWM72_07800"/>
<comment type="cofactor">
    <cofactor evidence="1">
        <name>Mg(2+)</name>
        <dbReference type="ChEBI" id="CHEBI:18420"/>
    </cofactor>
</comment>
<evidence type="ECO:0000256" key="8">
    <source>
        <dbReference type="ARBA" id="ARBA00022840"/>
    </source>
</evidence>
<dbReference type="EMBL" id="PKGY01000001">
    <property type="protein sequence ID" value="PKZ23338.1"/>
    <property type="molecule type" value="Genomic_DNA"/>
</dbReference>
<protein>
    <recommendedName>
        <fullName evidence="13">DAGKc domain-containing protein</fullName>
    </recommendedName>
</protein>
<keyword evidence="7" id="KW-0418">Kinase</keyword>
<dbReference type="GO" id="GO:0005524">
    <property type="term" value="F:ATP binding"/>
    <property type="evidence" value="ECO:0007669"/>
    <property type="project" value="UniProtKB-KW"/>
</dbReference>
<dbReference type="PANTHER" id="PTHR12358">
    <property type="entry name" value="SPHINGOSINE KINASE"/>
    <property type="match status" value="1"/>
</dbReference>
<keyword evidence="16" id="KW-1185">Reference proteome</keyword>
<dbReference type="GO" id="GO:0004143">
    <property type="term" value="F:ATP-dependent diacylglycerol kinase activity"/>
    <property type="evidence" value="ECO:0007669"/>
    <property type="project" value="TreeGrafter"/>
</dbReference>
<evidence type="ECO:0000256" key="1">
    <source>
        <dbReference type="ARBA" id="ARBA00001946"/>
    </source>
</evidence>
<dbReference type="OrthoDB" id="142078at2"/>
<dbReference type="Proteomes" id="UP000234239">
    <property type="component" value="Unassembled WGS sequence"/>
</dbReference>
<keyword evidence="12" id="KW-1208">Phospholipid metabolism</keyword>
<keyword evidence="6" id="KW-0547">Nucleotide-binding</keyword>
<dbReference type="InterPro" id="IPR005218">
    <property type="entry name" value="Diacylglycerol/lipid_kinase"/>
</dbReference>
<reference evidence="15 17" key="3">
    <citation type="submission" date="2017-12" db="EMBL/GenBank/DDBJ databases">
        <title>Phylogenetic diversity of female urinary microbiome.</title>
        <authorList>
            <person name="Thomas-White K."/>
            <person name="Wolfe A.J."/>
        </authorList>
    </citation>
    <scope>NUCLEOTIDE SEQUENCE [LARGE SCALE GENOMIC DNA]</scope>
    <source>
        <strain evidence="15 17">UMB0139</strain>
    </source>
</reference>
<organism evidence="14 16">
    <name type="scientific">Aerococcus sanguinicola</name>
    <dbReference type="NCBI Taxonomy" id="119206"/>
    <lineage>
        <taxon>Bacteria</taxon>
        <taxon>Bacillati</taxon>
        <taxon>Bacillota</taxon>
        <taxon>Bacilli</taxon>
        <taxon>Lactobacillales</taxon>
        <taxon>Aerococcaceae</taxon>
        <taxon>Aerococcus</taxon>
    </lineage>
</organism>
<dbReference type="InterPro" id="IPR001206">
    <property type="entry name" value="Diacylglycerol_kinase_cat_dom"/>
</dbReference>
<evidence type="ECO:0000256" key="5">
    <source>
        <dbReference type="ARBA" id="ARBA00022723"/>
    </source>
</evidence>
<evidence type="ECO:0000313" key="16">
    <source>
        <dbReference type="Proteomes" id="UP000069912"/>
    </source>
</evidence>
<proteinExistence type="inferred from homology"/>
<dbReference type="EMBL" id="CP014160">
    <property type="protein sequence ID" value="AMB94664.1"/>
    <property type="molecule type" value="Genomic_DNA"/>
</dbReference>
<evidence type="ECO:0000259" key="13">
    <source>
        <dbReference type="PROSITE" id="PS50146"/>
    </source>
</evidence>
<evidence type="ECO:0000256" key="10">
    <source>
        <dbReference type="ARBA" id="ARBA00023098"/>
    </source>
</evidence>
<dbReference type="NCBIfam" id="TIGR00147">
    <property type="entry name" value="YegS/Rv2252/BmrU family lipid kinase"/>
    <property type="match status" value="1"/>
</dbReference>
<sequence>MENCLLIINPVAGNGLGRAVAPELDWTLAKSFAHTHLVFTRGVGDMARIIGHYHDQVDAIFVAGGDGTLNEAVNALAPYHFDRPLGYMPLGTVNDIGRVLKISQQPKEALRQLSRLRTCSVDLGRINDQYFMNVVAVGQIPEAVKETKAEAKKRLGKLAYVADGVQAFFQSNAQTYEIITDGDHHIVETELILICLTNSVGGIEHMVERARIDDGWAHLLFLKNRHSIEFVPELLQSALQGDISASKFVQYRRAKHIQLKALDRPMTSNVDGDAGPKLPVQVEVLAGQLELFVPDLRT</sequence>
<dbReference type="InterPro" id="IPR016064">
    <property type="entry name" value="NAD/diacylglycerol_kinase_sf"/>
</dbReference>
<keyword evidence="11" id="KW-0594">Phospholipid biosynthesis</keyword>
<feature type="domain" description="DAGKc" evidence="13">
    <location>
        <begin position="1"/>
        <end position="130"/>
    </location>
</feature>
<dbReference type="Gene3D" id="3.40.50.10330">
    <property type="entry name" value="Probable inorganic polyphosphate/atp-NAD kinase, domain 1"/>
    <property type="match status" value="1"/>
</dbReference>
<dbReference type="InterPro" id="IPR050187">
    <property type="entry name" value="Lipid_Phosphate_FormReg"/>
</dbReference>
<evidence type="ECO:0000256" key="11">
    <source>
        <dbReference type="ARBA" id="ARBA00023209"/>
    </source>
</evidence>
<dbReference type="RefSeq" id="WP_067975880.1">
    <property type="nucleotide sequence ID" value="NZ_CAJHKM010000002.1"/>
</dbReference>
<dbReference type="SMART" id="SM00046">
    <property type="entry name" value="DAGKc"/>
    <property type="match status" value="1"/>
</dbReference>
<reference evidence="16" key="2">
    <citation type="submission" date="2016-01" db="EMBL/GenBank/DDBJ databases">
        <title>Six Aerococcus type strain genome sequencing and assembly using PacBio and Illumina Hiseq.</title>
        <authorList>
            <person name="Carkaci D."/>
            <person name="Dargis R."/>
            <person name="Nielsen X.C."/>
            <person name="Skovgaard O."/>
            <person name="Fuursted K."/>
            <person name="Christensen J.J."/>
        </authorList>
    </citation>
    <scope>NUCLEOTIDE SEQUENCE [LARGE SCALE GENOMIC DNA]</scope>
    <source>
        <strain evidence="16">CCUG43001</strain>
    </source>
</reference>
<keyword evidence="8" id="KW-0067">ATP-binding</keyword>
<keyword evidence="9" id="KW-0460">Magnesium</keyword>
<accession>A0A0X8FC75</accession>
<name>A0A0X8FC75_9LACT</name>
<dbReference type="Pfam" id="PF19279">
    <property type="entry name" value="YegS_C"/>
    <property type="match status" value="1"/>
</dbReference>
<dbReference type="SUPFAM" id="SSF111331">
    <property type="entry name" value="NAD kinase/diacylglycerol kinase-like"/>
    <property type="match status" value="1"/>
</dbReference>
<keyword evidence="10" id="KW-0443">Lipid metabolism</keyword>
<dbReference type="GO" id="GO:0046872">
    <property type="term" value="F:metal ion binding"/>
    <property type="evidence" value="ECO:0007669"/>
    <property type="project" value="UniProtKB-KW"/>
</dbReference>
<dbReference type="AlphaFoldDB" id="A0A0X8FC75"/>
<dbReference type="PANTHER" id="PTHR12358:SF106">
    <property type="entry name" value="LIPID KINASE YEGS"/>
    <property type="match status" value="1"/>
</dbReference>
<dbReference type="GO" id="GO:0005886">
    <property type="term" value="C:plasma membrane"/>
    <property type="evidence" value="ECO:0007669"/>
    <property type="project" value="TreeGrafter"/>
</dbReference>
<reference evidence="14 16" key="1">
    <citation type="journal article" date="2016" name="Genome Announc.">
        <title>Complete Genome Sequences of Aerococcus christensenii CCUG 28831T, Aerococcus sanguinicola CCUG 43001T, Aerococcus urinae CCUG 36881T, Aerococcus urinaeequi CCUG 28094T, Aerococcus urinaehominis CCUG 42038 BT, and Aerococcus viridans CCUG 4311T.</title>
        <authorList>
            <person name="Carkaci D."/>
            <person name="Dargis R."/>
            <person name="Nielsen X.C."/>
            <person name="Skovgaard O."/>
            <person name="Fuursted K."/>
            <person name="Christensen J.J."/>
        </authorList>
    </citation>
    <scope>NUCLEOTIDE SEQUENCE [LARGE SCALE GENOMIC DNA]</scope>
    <source>
        <strain evidence="14 16">CCUG43001</strain>
    </source>
</reference>